<name>A0A0D6ELU4_SPOSA</name>
<dbReference type="Pfam" id="PF02194">
    <property type="entry name" value="PXA"/>
    <property type="match status" value="1"/>
</dbReference>
<dbReference type="PANTHER" id="PTHR22775">
    <property type="entry name" value="SORTING NEXIN"/>
    <property type="match status" value="1"/>
</dbReference>
<feature type="compositionally biased region" description="Pro residues" evidence="1">
    <location>
        <begin position="22"/>
        <end position="33"/>
    </location>
</feature>
<feature type="compositionally biased region" description="Low complexity" evidence="1">
    <location>
        <begin position="7"/>
        <end position="21"/>
    </location>
</feature>
<feature type="domain" description="PXA" evidence="2">
    <location>
        <begin position="59"/>
        <end position="252"/>
    </location>
</feature>
<dbReference type="SMART" id="SM00313">
    <property type="entry name" value="PXA"/>
    <property type="match status" value="1"/>
</dbReference>
<evidence type="ECO:0000313" key="3">
    <source>
        <dbReference type="EMBL" id="CEQ40673.1"/>
    </source>
</evidence>
<keyword evidence="4" id="KW-1185">Reference proteome</keyword>
<dbReference type="PANTHER" id="PTHR22775:SF3">
    <property type="entry name" value="SORTING NEXIN-13"/>
    <property type="match status" value="1"/>
</dbReference>
<dbReference type="GO" id="GO:0035091">
    <property type="term" value="F:phosphatidylinositol binding"/>
    <property type="evidence" value="ECO:0007669"/>
    <property type="project" value="TreeGrafter"/>
</dbReference>
<organism evidence="3 4">
    <name type="scientific">Sporidiobolus salmonicolor</name>
    <name type="common">Yeast-like fungus</name>
    <name type="synonym">Sporobolomyces salmonicolor</name>
    <dbReference type="NCBI Taxonomy" id="5005"/>
    <lineage>
        <taxon>Eukaryota</taxon>
        <taxon>Fungi</taxon>
        <taxon>Dikarya</taxon>
        <taxon>Basidiomycota</taxon>
        <taxon>Pucciniomycotina</taxon>
        <taxon>Microbotryomycetes</taxon>
        <taxon>Sporidiobolales</taxon>
        <taxon>Sporidiobolaceae</taxon>
        <taxon>Sporobolomyces</taxon>
    </lineage>
</organism>
<sequence length="465" mass="50806">MQPTTSVRPVPGLRRPPRTATSPPPERPSPPQRPYQRILFPAGSPSPVKPPRILHSPAHSTLDPLFLDLIALSLRAFVTPWYNSAISRDPDKAFLQAVTGVLVHVIQALEVRLATVDWPELLLRDLPAVLEQHYRDWDLAVEKAGGGAAHNLTPEEMFHRLQPHIAISLSTSKDDAPGSTTKPVPQVDKVYMRALVDHLLRLLLPPEDHRAETERSIVREILVGVVFGSVFNRVAQPWFLHGVVTKLLEGREATMAMEAKQAIDTTNAGPAPPSILDKVAAVAVSLPGLVGSAVTSFSRLAYLATSTPLPAHHSSRPSFQRSLFSLVLAILPSSACLSQLFHYLSLPLSLFSHSLDALLYEVVNDKLVTELTVKTVLEGAIRGMFPNDGWPAPKEPDPDAAQRAELRIRCEAAVAKLPPDASRLVLAQHVLRPFSSHVANVHLFVLVVDLVVGKVFPELVVAPEE</sequence>
<feature type="region of interest" description="Disordered" evidence="1">
    <location>
        <begin position="1"/>
        <end position="41"/>
    </location>
</feature>
<protein>
    <submittedName>
        <fullName evidence="3">SPOSA6832_02321-mRNA-1:cds</fullName>
    </submittedName>
</protein>
<accession>A0A0D6ELU4</accession>
<feature type="non-terminal residue" evidence="3">
    <location>
        <position position="1"/>
    </location>
</feature>
<reference evidence="4" key="1">
    <citation type="submission" date="2015-02" db="EMBL/GenBank/DDBJ databases">
        <authorList>
            <person name="Gon?alves P."/>
        </authorList>
    </citation>
    <scope>NUCLEOTIDE SEQUENCE [LARGE SCALE GENOMIC DNA]</scope>
</reference>
<evidence type="ECO:0000259" key="2">
    <source>
        <dbReference type="PROSITE" id="PS51207"/>
    </source>
</evidence>
<dbReference type="Proteomes" id="UP000243876">
    <property type="component" value="Unassembled WGS sequence"/>
</dbReference>
<proteinExistence type="predicted"/>
<dbReference type="AlphaFoldDB" id="A0A0D6ELU4"/>
<dbReference type="OrthoDB" id="5582218at2759"/>
<gene>
    <name evidence="3" type="primary">SPOSA6832_02321</name>
</gene>
<dbReference type="InterPro" id="IPR003114">
    <property type="entry name" value="Phox_assoc"/>
</dbReference>
<dbReference type="EMBL" id="CENE01000008">
    <property type="protein sequence ID" value="CEQ40673.1"/>
    <property type="molecule type" value="Genomic_DNA"/>
</dbReference>
<evidence type="ECO:0000313" key="4">
    <source>
        <dbReference type="Proteomes" id="UP000243876"/>
    </source>
</evidence>
<evidence type="ECO:0000256" key="1">
    <source>
        <dbReference type="SAM" id="MobiDB-lite"/>
    </source>
</evidence>
<dbReference type="PROSITE" id="PS51207">
    <property type="entry name" value="PXA"/>
    <property type="match status" value="1"/>
</dbReference>